<proteinExistence type="predicted"/>
<evidence type="ECO:0000259" key="3">
    <source>
        <dbReference type="Pfam" id="PF00326"/>
    </source>
</evidence>
<dbReference type="Gene3D" id="3.40.50.1820">
    <property type="entry name" value="alpha/beta hydrolase"/>
    <property type="match status" value="1"/>
</dbReference>
<dbReference type="Pfam" id="PF00326">
    <property type="entry name" value="Peptidase_S9"/>
    <property type="match status" value="1"/>
</dbReference>
<dbReference type="RefSeq" id="WP_315650585.1">
    <property type="nucleotide sequence ID" value="NZ_JAVXZY010000004.1"/>
</dbReference>
<reference evidence="4" key="1">
    <citation type="submission" date="2023-09" db="EMBL/GenBank/DDBJ databases">
        <title>Paucibacter sp. APW11 Genome sequencing and assembly.</title>
        <authorList>
            <person name="Kim I."/>
        </authorList>
    </citation>
    <scope>NUCLEOTIDE SEQUENCE</scope>
    <source>
        <strain evidence="4">APW11</strain>
    </source>
</reference>
<protein>
    <submittedName>
        <fullName evidence="4">Prolyl oligopeptidase family serine peptidase</fullName>
    </submittedName>
</protein>
<dbReference type="Proteomes" id="UP001246372">
    <property type="component" value="Unassembled WGS sequence"/>
</dbReference>
<name>A0ABU3PBU6_9BURK</name>
<evidence type="ECO:0000256" key="1">
    <source>
        <dbReference type="ARBA" id="ARBA00022801"/>
    </source>
</evidence>
<evidence type="ECO:0000256" key="2">
    <source>
        <dbReference type="SAM" id="SignalP"/>
    </source>
</evidence>
<dbReference type="PANTHER" id="PTHR42776">
    <property type="entry name" value="SERINE PEPTIDASE S9 FAMILY MEMBER"/>
    <property type="match status" value="1"/>
</dbReference>
<evidence type="ECO:0000313" key="5">
    <source>
        <dbReference type="Proteomes" id="UP001246372"/>
    </source>
</evidence>
<dbReference type="EMBL" id="JAVXZY010000004">
    <property type="protein sequence ID" value="MDT9000039.1"/>
    <property type="molecule type" value="Genomic_DNA"/>
</dbReference>
<dbReference type="PANTHER" id="PTHR42776:SF28">
    <property type="entry name" value="GLUTAMYL ENDOPEPTIDASE, CHLOROPLASTIC-RELATED"/>
    <property type="match status" value="1"/>
</dbReference>
<gene>
    <name evidence="4" type="ORF">RQP53_12255</name>
</gene>
<dbReference type="InterPro" id="IPR001375">
    <property type="entry name" value="Peptidase_S9_cat"/>
</dbReference>
<dbReference type="SUPFAM" id="SSF82171">
    <property type="entry name" value="DPP6 N-terminal domain-like"/>
    <property type="match status" value="1"/>
</dbReference>
<keyword evidence="5" id="KW-1185">Reference proteome</keyword>
<accession>A0ABU3PBU6</accession>
<dbReference type="InterPro" id="IPR029058">
    <property type="entry name" value="AB_hydrolase_fold"/>
</dbReference>
<evidence type="ECO:0000313" key="4">
    <source>
        <dbReference type="EMBL" id="MDT9000039.1"/>
    </source>
</evidence>
<comment type="caution">
    <text evidence="4">The sequence shown here is derived from an EMBL/GenBank/DDBJ whole genome shotgun (WGS) entry which is preliminary data.</text>
</comment>
<feature type="domain" description="Peptidase S9 prolyl oligopeptidase catalytic" evidence="3">
    <location>
        <begin position="642"/>
        <end position="794"/>
    </location>
</feature>
<feature type="signal peptide" evidence="2">
    <location>
        <begin position="1"/>
        <end position="21"/>
    </location>
</feature>
<sequence length="800" mass="89447">MRQLLLLLPLCGLLHSAPLLAQPVNSYQQPAPAVRELLDTPAQPRLLIAPDKQTVALLELRRFSSAEELARPTLRLAGTRFDVASSGPTGVQGVQKLRLRSLLNAEAPERNVELPAGGLFHDFAWAPDGQRFVLHRRTEQGTELWVGEVATARLRAIPGIKLNEVLVQDEQAWLNPRELIVTVLPERRGAAPQQRLALAPVVQESIGRASPERTHPDLLKTPLDEALFEYHARSQLAWVDIASGASRELGAPALFSSVSSVGEGQYLLTERVLRPFSYTLPWDDFPTVVELRHRDGRLLRELTRMPMRSGVAIDGVLAGPRVFYASPFKDAAVYWIEALDGGNPNTRVAFRDRVMRLDPPYTGEPMEVQRMPHRFARLRFLDDGQHALLSEIDRQRAWTRTYLLPLRGSQSKPLFEHSLRERYRHPGNPLMRTLANGAQVVQSQGGAELLMAGVGASARGDRPFLDRWSLKDLSVQRLFQSSETHYEMPQALLDDGRRLLTLRESASEPPNLVLREGQVLTPLTKLRDNQPQLRKVRRELVNFKRADGVEMSFWMYLPPDYKEGERRPTLVWAYPLEYSDAAIAGQVSGSINRYNAFSGISPLLLLQEGFVVLYDATMPIVGDLKTLNDGFIEQITMNARAIIDKAEDLGVSDPKRMAVGGHSYGAFMAVNLLAHTDLFKAGVARSGAYNRTLTPFGFQSERRSLWEARDVYLRLSPLLYAHQIKEALLLIHGEADNNAGTQAFQSERLYQAIAGLGGTVRYVLLPNEAHGYTARESAGHVQWEMSQWLKAHLGDPHAGP</sequence>
<keyword evidence="2" id="KW-0732">Signal</keyword>
<feature type="chain" id="PRO_5046200692" evidence="2">
    <location>
        <begin position="22"/>
        <end position="800"/>
    </location>
</feature>
<dbReference type="SUPFAM" id="SSF53474">
    <property type="entry name" value="alpha/beta-Hydrolases"/>
    <property type="match status" value="1"/>
</dbReference>
<organism evidence="4 5">
    <name type="scientific">Roseateles aquae</name>
    <dbReference type="NCBI Taxonomy" id="3077235"/>
    <lineage>
        <taxon>Bacteria</taxon>
        <taxon>Pseudomonadati</taxon>
        <taxon>Pseudomonadota</taxon>
        <taxon>Betaproteobacteria</taxon>
        <taxon>Burkholderiales</taxon>
        <taxon>Sphaerotilaceae</taxon>
        <taxon>Roseateles</taxon>
    </lineage>
</organism>
<keyword evidence="1" id="KW-0378">Hydrolase</keyword>